<gene>
    <name evidence="2" type="ordered locus">BTH_II0475</name>
</gene>
<dbReference type="Proteomes" id="UP000001930">
    <property type="component" value="Chromosome II"/>
</dbReference>
<feature type="compositionally biased region" description="Polar residues" evidence="1">
    <location>
        <begin position="1"/>
        <end position="11"/>
    </location>
</feature>
<name>Q2T823_BURTA</name>
<organism evidence="2 3">
    <name type="scientific">Burkholderia thailandensis (strain ATCC 700388 / DSM 13276 / CCUG 48851 / CIP 106301 / E264)</name>
    <dbReference type="NCBI Taxonomy" id="271848"/>
    <lineage>
        <taxon>Bacteria</taxon>
        <taxon>Pseudomonadati</taxon>
        <taxon>Pseudomonadota</taxon>
        <taxon>Betaproteobacteria</taxon>
        <taxon>Burkholderiales</taxon>
        <taxon>Burkholderiaceae</taxon>
        <taxon>Burkholderia</taxon>
        <taxon>pseudomallei group</taxon>
    </lineage>
</organism>
<dbReference type="EMBL" id="CP000085">
    <property type="protein sequence ID" value="ABC34710.1"/>
    <property type="molecule type" value="Genomic_DNA"/>
</dbReference>
<reference evidence="2 3" key="1">
    <citation type="journal article" date="2005" name="BMC Genomics">
        <title>Bacterial genome adaptation to niches: divergence of the potential virulence genes in three Burkholderia species of different survival strategies.</title>
        <authorList>
            <person name="Kim H.S."/>
            <person name="Schell M.A."/>
            <person name="Yu Y."/>
            <person name="Ulrich R.L."/>
            <person name="Sarria S.H."/>
            <person name="Nierman W.C."/>
            <person name="DeShazer D."/>
        </authorList>
    </citation>
    <scope>NUCLEOTIDE SEQUENCE [LARGE SCALE GENOMIC DNA]</scope>
    <source>
        <strain evidence="3">ATCC 700388 / DSM 13276 / CCUG 48851 / CIP 106301 / E264</strain>
    </source>
</reference>
<sequence>MSSVSGRVSPTSRKRWSNCSRAALGREPHTPLEAAVETTLDALGCLHGRAPRAAPSVR</sequence>
<dbReference type="AlphaFoldDB" id="Q2T823"/>
<protein>
    <submittedName>
        <fullName evidence="2">Uncharacterized protein</fullName>
    </submittedName>
</protein>
<dbReference type="KEGG" id="bte:BTH_II0475"/>
<evidence type="ECO:0000256" key="1">
    <source>
        <dbReference type="SAM" id="MobiDB-lite"/>
    </source>
</evidence>
<keyword evidence="3" id="KW-1185">Reference proteome</keyword>
<dbReference type="HOGENOM" id="CLU_2970651_0_0_4"/>
<evidence type="ECO:0000313" key="2">
    <source>
        <dbReference type="EMBL" id="ABC34710.1"/>
    </source>
</evidence>
<proteinExistence type="predicted"/>
<feature type="region of interest" description="Disordered" evidence="1">
    <location>
        <begin position="1"/>
        <end position="22"/>
    </location>
</feature>
<evidence type="ECO:0000313" key="3">
    <source>
        <dbReference type="Proteomes" id="UP000001930"/>
    </source>
</evidence>
<accession>Q2T823</accession>